<evidence type="ECO:0000256" key="4">
    <source>
        <dbReference type="ARBA" id="ARBA00023242"/>
    </source>
</evidence>
<dbReference type="KEGG" id="nau:109225426"/>
<dbReference type="InterPro" id="IPR011598">
    <property type="entry name" value="bHLH_dom"/>
</dbReference>
<dbReference type="OrthoDB" id="1935281at2759"/>
<dbReference type="InterPro" id="IPR036638">
    <property type="entry name" value="HLH_DNA-bd_sf"/>
</dbReference>
<feature type="domain" description="BHLH" evidence="6">
    <location>
        <begin position="80"/>
        <end position="132"/>
    </location>
</feature>
<dbReference type="GO" id="GO:0046983">
    <property type="term" value="F:protein dimerization activity"/>
    <property type="evidence" value="ECO:0007669"/>
    <property type="project" value="InterPro"/>
</dbReference>
<comment type="caution">
    <text evidence="7">The sequence shown here is derived from an EMBL/GenBank/DDBJ whole genome shotgun (WGS) entry which is preliminary data.</text>
</comment>
<keyword evidence="5" id="KW-0175">Coiled coil</keyword>
<evidence type="ECO:0000256" key="5">
    <source>
        <dbReference type="SAM" id="Coils"/>
    </source>
</evidence>
<dbReference type="GO" id="GO:0000977">
    <property type="term" value="F:RNA polymerase II transcription regulatory region sequence-specific DNA binding"/>
    <property type="evidence" value="ECO:0007669"/>
    <property type="project" value="TreeGrafter"/>
</dbReference>
<dbReference type="SMART" id="SM00353">
    <property type="entry name" value="HLH"/>
    <property type="match status" value="1"/>
</dbReference>
<evidence type="ECO:0000256" key="3">
    <source>
        <dbReference type="ARBA" id="ARBA00023163"/>
    </source>
</evidence>
<evidence type="ECO:0000256" key="1">
    <source>
        <dbReference type="ARBA" id="ARBA00004123"/>
    </source>
</evidence>
<evidence type="ECO:0000313" key="7">
    <source>
        <dbReference type="EMBL" id="OIT03307.1"/>
    </source>
</evidence>
<dbReference type="SUPFAM" id="SSF47459">
    <property type="entry name" value="HLH, helix-loop-helix DNA-binding domain"/>
    <property type="match status" value="1"/>
</dbReference>
<dbReference type="OMA" id="WMHRETE"/>
<keyword evidence="4" id="KW-0539">Nucleus</keyword>
<feature type="coiled-coil region" evidence="5">
    <location>
        <begin position="122"/>
        <end position="149"/>
    </location>
</feature>
<dbReference type="EMBL" id="MJEQ01037187">
    <property type="protein sequence ID" value="OIT03307.1"/>
    <property type="molecule type" value="Genomic_DNA"/>
</dbReference>
<reference evidence="7" key="1">
    <citation type="submission" date="2016-11" db="EMBL/GenBank/DDBJ databases">
        <title>The genome of Nicotiana attenuata.</title>
        <authorList>
            <person name="Xu S."/>
            <person name="Brockmoeller T."/>
            <person name="Gaquerel E."/>
            <person name="Navarro A."/>
            <person name="Kuhl H."/>
            <person name="Gase K."/>
            <person name="Ling Z."/>
            <person name="Zhou W."/>
            <person name="Kreitzer C."/>
            <person name="Stanke M."/>
            <person name="Tang H."/>
            <person name="Lyons E."/>
            <person name="Pandey P."/>
            <person name="Pandey S.P."/>
            <person name="Timmermann B."/>
            <person name="Baldwin I.T."/>
        </authorList>
    </citation>
    <scope>NUCLEOTIDE SEQUENCE [LARGE SCALE GENOMIC DNA]</scope>
    <source>
        <strain evidence="7">UT</strain>
    </source>
</reference>
<evidence type="ECO:0000256" key="2">
    <source>
        <dbReference type="ARBA" id="ARBA00023015"/>
    </source>
</evidence>
<dbReference type="CDD" id="cd18914">
    <property type="entry name" value="bHLH_AtORG2_like"/>
    <property type="match status" value="1"/>
</dbReference>
<accession>A0A1J6IWZ0</accession>
<evidence type="ECO:0000313" key="8">
    <source>
        <dbReference type="Proteomes" id="UP000187609"/>
    </source>
</evidence>
<dbReference type="Gramene" id="OIT03307">
    <property type="protein sequence ID" value="OIT03307"/>
    <property type="gene ID" value="A4A49_25248"/>
</dbReference>
<proteinExistence type="predicted"/>
<dbReference type="Pfam" id="PF00010">
    <property type="entry name" value="HLH"/>
    <property type="match status" value="1"/>
</dbReference>
<dbReference type="Proteomes" id="UP000187609">
    <property type="component" value="Unassembled WGS sequence"/>
</dbReference>
<dbReference type="PANTHER" id="PTHR13935:SF124">
    <property type="entry name" value="TRANSCRIPTION FACTOR BHLH118-LIKE"/>
    <property type="match status" value="1"/>
</dbReference>
<dbReference type="PANTHER" id="PTHR13935">
    <property type="entry name" value="ACHAETE-SCUTE TRANSCRIPTION FACTOR-RELATED"/>
    <property type="match status" value="1"/>
</dbReference>
<comment type="subcellular location">
    <subcellularLocation>
        <location evidence="1">Nucleus</location>
    </subcellularLocation>
</comment>
<dbReference type="AlphaFoldDB" id="A0A1J6IWZ0"/>
<dbReference type="InterPro" id="IPR015660">
    <property type="entry name" value="MASH1/Ascl1a-like"/>
</dbReference>
<keyword evidence="3" id="KW-0804">Transcription</keyword>
<keyword evidence="8" id="KW-1185">Reference proteome</keyword>
<evidence type="ECO:0000259" key="6">
    <source>
        <dbReference type="PROSITE" id="PS50888"/>
    </source>
</evidence>
<name>A0A1J6IWZ0_NICAT</name>
<dbReference type="GO" id="GO:0090575">
    <property type="term" value="C:RNA polymerase II transcription regulator complex"/>
    <property type="evidence" value="ECO:0007669"/>
    <property type="project" value="TreeGrafter"/>
</dbReference>
<sequence>MDPLSEIFSFHKIQEYDIYHQEIQIPSTPCQLPQQDLVKIIGTNSLPRNDTIKKKRSRRLLSSVSTESTSNETMDQNKLIRIIAHRDVERQRRQEMANLYTSLRSHLPLEFLKGKRSASDHLEQAMNYIQHLENSINDLEKKRDKLKLLAHYSNREDKESIHKYNLDEYLTVNPCQDGVEILIIKKFGKEGLPLSKVVEELVKRKLNVVTCVSTKVDETSLHKIQVEVTDVSCMDVSTLEEKLAEMILNLS</sequence>
<dbReference type="SMR" id="A0A1J6IWZ0"/>
<keyword evidence="2" id="KW-0805">Transcription regulation</keyword>
<protein>
    <submittedName>
        <fullName evidence="7">Transcription factor bhlh126</fullName>
    </submittedName>
</protein>
<dbReference type="PROSITE" id="PS50888">
    <property type="entry name" value="BHLH"/>
    <property type="match status" value="1"/>
</dbReference>
<dbReference type="Gene3D" id="4.10.280.10">
    <property type="entry name" value="Helix-loop-helix DNA-binding domain"/>
    <property type="match status" value="1"/>
</dbReference>
<dbReference type="GO" id="GO:0000981">
    <property type="term" value="F:DNA-binding transcription factor activity, RNA polymerase II-specific"/>
    <property type="evidence" value="ECO:0007669"/>
    <property type="project" value="TreeGrafter"/>
</dbReference>
<organism evidence="7 8">
    <name type="scientific">Nicotiana attenuata</name>
    <name type="common">Coyote tobacco</name>
    <dbReference type="NCBI Taxonomy" id="49451"/>
    <lineage>
        <taxon>Eukaryota</taxon>
        <taxon>Viridiplantae</taxon>
        <taxon>Streptophyta</taxon>
        <taxon>Embryophyta</taxon>
        <taxon>Tracheophyta</taxon>
        <taxon>Spermatophyta</taxon>
        <taxon>Magnoliopsida</taxon>
        <taxon>eudicotyledons</taxon>
        <taxon>Gunneridae</taxon>
        <taxon>Pentapetalae</taxon>
        <taxon>asterids</taxon>
        <taxon>lamiids</taxon>
        <taxon>Solanales</taxon>
        <taxon>Solanaceae</taxon>
        <taxon>Nicotianoideae</taxon>
        <taxon>Nicotianeae</taxon>
        <taxon>Nicotiana</taxon>
    </lineage>
</organism>
<dbReference type="GeneID" id="109225426"/>
<gene>
    <name evidence="7" type="primary">BHLH126_0</name>
    <name evidence="7" type="ORF">A4A49_25248</name>
</gene>